<dbReference type="AlphaFoldDB" id="A0A4P6Q966"/>
<organism evidence="3 4">
    <name type="scientific">Streptomonospora litoralis</name>
    <dbReference type="NCBI Taxonomy" id="2498135"/>
    <lineage>
        <taxon>Bacteria</taxon>
        <taxon>Bacillati</taxon>
        <taxon>Actinomycetota</taxon>
        <taxon>Actinomycetes</taxon>
        <taxon>Streptosporangiales</taxon>
        <taxon>Nocardiopsidaceae</taxon>
        <taxon>Streptomonospora</taxon>
    </lineage>
</organism>
<dbReference type="Proteomes" id="UP000292235">
    <property type="component" value="Chromosome"/>
</dbReference>
<keyword evidence="2" id="KW-0812">Transmembrane</keyword>
<proteinExistence type="predicted"/>
<dbReference type="KEGG" id="strr:EKD16_20550"/>
<protein>
    <submittedName>
        <fullName evidence="3">Uncharacterized protein</fullName>
    </submittedName>
</protein>
<evidence type="ECO:0000256" key="2">
    <source>
        <dbReference type="SAM" id="Phobius"/>
    </source>
</evidence>
<keyword evidence="4" id="KW-1185">Reference proteome</keyword>
<evidence type="ECO:0000313" key="4">
    <source>
        <dbReference type="Proteomes" id="UP000292235"/>
    </source>
</evidence>
<feature type="region of interest" description="Disordered" evidence="1">
    <location>
        <begin position="178"/>
        <end position="254"/>
    </location>
</feature>
<reference evidence="3 4" key="1">
    <citation type="submission" date="2019-02" db="EMBL/GenBank/DDBJ databases">
        <authorList>
            <person name="Khodamoradi S."/>
            <person name="Hahnke R.L."/>
            <person name="Kaempfer P."/>
            <person name="Schumann P."/>
            <person name="Rohde M."/>
            <person name="Steinert M."/>
            <person name="Luzhetskyy A."/>
            <person name="Wink J."/>
            <person name="Ruckert C."/>
        </authorList>
    </citation>
    <scope>NUCLEOTIDE SEQUENCE [LARGE SCALE GENOMIC DNA]</scope>
    <source>
        <strain evidence="3 4">M2</strain>
    </source>
</reference>
<evidence type="ECO:0000313" key="3">
    <source>
        <dbReference type="EMBL" id="QBI55869.1"/>
    </source>
</evidence>
<dbReference type="EMBL" id="CP036455">
    <property type="protein sequence ID" value="QBI55869.1"/>
    <property type="molecule type" value="Genomic_DNA"/>
</dbReference>
<feature type="compositionally biased region" description="Basic and acidic residues" evidence="1">
    <location>
        <begin position="215"/>
        <end position="226"/>
    </location>
</feature>
<feature type="compositionally biased region" description="Gly residues" evidence="1">
    <location>
        <begin position="228"/>
        <end position="254"/>
    </location>
</feature>
<evidence type="ECO:0000256" key="1">
    <source>
        <dbReference type="SAM" id="MobiDB-lite"/>
    </source>
</evidence>
<feature type="transmembrane region" description="Helical" evidence="2">
    <location>
        <begin position="35"/>
        <end position="55"/>
    </location>
</feature>
<name>A0A4P6Q966_9ACTN</name>
<keyword evidence="2" id="KW-1133">Transmembrane helix</keyword>
<sequence>MTPHRRKAVCIAVLVPAALITLGYGFEWGYRFPLAGVAGGVVMLAAVWLTVYAVLPGIHSRSGLPAVFVLGWGVVVLAAALGSAAAAVTGNELMRYNQPTAFPQDDESSFGWFAYEQPRAYSGGLLVQDLYVEGSSSAFTSVDSVVPSGTSADALIAGWLAGGAGAFVYSRTRPREAGAGAGAAEAEPAGASGGGETGGEERPKPPRCPEQAAGDADRPGGADAERGGTVGGRDGGEGTGDAEGPGGRPGPGES</sequence>
<dbReference type="RefSeq" id="WP_131100243.1">
    <property type="nucleotide sequence ID" value="NZ_CP036455.1"/>
</dbReference>
<feature type="transmembrane region" description="Helical" evidence="2">
    <location>
        <begin position="67"/>
        <end position="88"/>
    </location>
</feature>
<keyword evidence="2" id="KW-0472">Membrane</keyword>
<gene>
    <name evidence="3" type="ORF">EKD16_20550</name>
</gene>
<accession>A0A4P6Q966</accession>